<dbReference type="InterPro" id="IPR025110">
    <property type="entry name" value="AMP-bd_C"/>
</dbReference>
<dbReference type="Gene3D" id="3.30.300.30">
    <property type="match status" value="1"/>
</dbReference>
<feature type="domain" description="AMP-dependent synthetase/ligase" evidence="5">
    <location>
        <begin position="2"/>
        <end position="323"/>
    </location>
</feature>
<evidence type="ECO:0000259" key="6">
    <source>
        <dbReference type="Pfam" id="PF13193"/>
    </source>
</evidence>
<dbReference type="Pfam" id="PF13193">
    <property type="entry name" value="AMP-binding_C"/>
    <property type="match status" value="1"/>
</dbReference>
<evidence type="ECO:0000256" key="3">
    <source>
        <dbReference type="ARBA" id="ARBA00022598"/>
    </source>
</evidence>
<sequence>MYLGITFVPNVPADGPYELSSNIMACNANILVYGLNKNKVLEQIITNQKYSKINEQLKMIVQLDTIEPQPLLHNGKPISINVYSSKQLFNIGNGLCLSQIPYFPIEDLSNSKLFICFTSGTTGHSKGVIHSHRSFMATIQNFILHEKHFGLTIGSPMPLGHISGTLCISKAISNAMTLVLFNNHNTEHIVKSIEKYRIAHLMVTSACLSDMAKENYPKLYDLSCLTQFQFIGSKPPSKLLKIVKEKYHVELLELYGSSEFLGIVNNSITCPQLLFQEWESGNLGPLIANVEMKVIDLNTSVALPANQQGELCFRGKPCFVGYLNNLEATKTAIDSNGWYHTGDIGYYDQRGFLFMTDRIKEIVKFRIWSVFPAEIENFIQTVPSVKGVCVVGVPHVTDGYWLRAYVELADEEQNITEQWLTNFVAGKYCFYNLYKN</sequence>
<evidence type="ECO:0000256" key="2">
    <source>
        <dbReference type="ARBA" id="ARBA00006432"/>
    </source>
</evidence>
<evidence type="ECO:0000256" key="4">
    <source>
        <dbReference type="ARBA" id="ARBA00023140"/>
    </source>
</evidence>
<gene>
    <name evidence="7" type="ORF">RDWZM_009051</name>
</gene>
<dbReference type="SUPFAM" id="SSF56801">
    <property type="entry name" value="Acetyl-CoA synthetase-like"/>
    <property type="match status" value="1"/>
</dbReference>
<dbReference type="InterPro" id="IPR020845">
    <property type="entry name" value="AMP-binding_CS"/>
</dbReference>
<dbReference type="Proteomes" id="UP001142055">
    <property type="component" value="Chromosome 3"/>
</dbReference>
<dbReference type="OMA" id="GMEITHY"/>
<comment type="similarity">
    <text evidence="2">Belongs to the ATP-dependent AMP-binding enzyme family.</text>
</comment>
<keyword evidence="4" id="KW-0576">Peroxisome</keyword>
<evidence type="ECO:0000313" key="7">
    <source>
        <dbReference type="EMBL" id="KAJ6217894.1"/>
    </source>
</evidence>
<feature type="domain" description="AMP-binding enzyme C-terminal" evidence="6">
    <location>
        <begin position="374"/>
        <end position="427"/>
    </location>
</feature>
<keyword evidence="3" id="KW-0436">Ligase</keyword>
<keyword evidence="8" id="KW-1185">Reference proteome</keyword>
<dbReference type="InterPro" id="IPR045851">
    <property type="entry name" value="AMP-bd_C_sf"/>
</dbReference>
<comment type="caution">
    <text evidence="7">The sequence shown here is derived from an EMBL/GenBank/DDBJ whole genome shotgun (WGS) entry which is preliminary data.</text>
</comment>
<dbReference type="PANTHER" id="PTHR24096:SF149">
    <property type="entry name" value="AMP-BINDING DOMAIN-CONTAINING PROTEIN-RELATED"/>
    <property type="match status" value="1"/>
</dbReference>
<proteinExistence type="inferred from homology"/>
<dbReference type="Pfam" id="PF00501">
    <property type="entry name" value="AMP-binding"/>
    <property type="match status" value="1"/>
</dbReference>
<accession>A0A9Q0M2Z2</accession>
<comment type="subcellular location">
    <subcellularLocation>
        <location evidence="1">Peroxisome</location>
    </subcellularLocation>
</comment>
<evidence type="ECO:0000313" key="8">
    <source>
        <dbReference type="Proteomes" id="UP001142055"/>
    </source>
</evidence>
<reference evidence="7" key="1">
    <citation type="submission" date="2022-12" db="EMBL/GenBank/DDBJ databases">
        <title>Genome assemblies of Blomia tropicalis.</title>
        <authorList>
            <person name="Cui Y."/>
        </authorList>
    </citation>
    <scope>NUCLEOTIDE SEQUENCE</scope>
    <source>
        <tissue evidence="7">Adult mites</tissue>
    </source>
</reference>
<dbReference type="Gene3D" id="3.40.50.980">
    <property type="match status" value="2"/>
</dbReference>
<dbReference type="AlphaFoldDB" id="A0A9Q0M2Z2"/>
<dbReference type="EMBL" id="JAPWDV010000003">
    <property type="protein sequence ID" value="KAJ6217894.1"/>
    <property type="molecule type" value="Genomic_DNA"/>
</dbReference>
<name>A0A9Q0M2Z2_BLOTA</name>
<organism evidence="7 8">
    <name type="scientific">Blomia tropicalis</name>
    <name type="common">Mite</name>
    <dbReference type="NCBI Taxonomy" id="40697"/>
    <lineage>
        <taxon>Eukaryota</taxon>
        <taxon>Metazoa</taxon>
        <taxon>Ecdysozoa</taxon>
        <taxon>Arthropoda</taxon>
        <taxon>Chelicerata</taxon>
        <taxon>Arachnida</taxon>
        <taxon>Acari</taxon>
        <taxon>Acariformes</taxon>
        <taxon>Sarcoptiformes</taxon>
        <taxon>Astigmata</taxon>
        <taxon>Glycyphagoidea</taxon>
        <taxon>Echimyopodidae</taxon>
        <taxon>Blomia</taxon>
    </lineage>
</organism>
<dbReference type="GO" id="GO:0016405">
    <property type="term" value="F:CoA-ligase activity"/>
    <property type="evidence" value="ECO:0007669"/>
    <property type="project" value="TreeGrafter"/>
</dbReference>
<dbReference type="GO" id="GO:0005777">
    <property type="term" value="C:peroxisome"/>
    <property type="evidence" value="ECO:0007669"/>
    <property type="project" value="UniProtKB-SubCell"/>
</dbReference>
<protein>
    <submittedName>
        <fullName evidence="7">Uncharacterized protein</fullName>
    </submittedName>
</protein>
<dbReference type="PROSITE" id="PS00455">
    <property type="entry name" value="AMP_BINDING"/>
    <property type="match status" value="1"/>
</dbReference>
<dbReference type="Gene3D" id="2.30.38.10">
    <property type="entry name" value="Luciferase, Domain 3"/>
    <property type="match status" value="1"/>
</dbReference>
<evidence type="ECO:0000259" key="5">
    <source>
        <dbReference type="Pfam" id="PF00501"/>
    </source>
</evidence>
<dbReference type="InterPro" id="IPR000873">
    <property type="entry name" value="AMP-dep_synth/lig_dom"/>
</dbReference>
<dbReference type="PANTHER" id="PTHR24096">
    <property type="entry name" value="LONG-CHAIN-FATTY-ACID--COA LIGASE"/>
    <property type="match status" value="1"/>
</dbReference>
<evidence type="ECO:0000256" key="1">
    <source>
        <dbReference type="ARBA" id="ARBA00004275"/>
    </source>
</evidence>